<name>A0A914YVR7_9BILA</name>
<keyword evidence="1" id="KW-1185">Reference proteome</keyword>
<organism evidence="1 2">
    <name type="scientific">Panagrolaimus superbus</name>
    <dbReference type="NCBI Taxonomy" id="310955"/>
    <lineage>
        <taxon>Eukaryota</taxon>
        <taxon>Metazoa</taxon>
        <taxon>Ecdysozoa</taxon>
        <taxon>Nematoda</taxon>
        <taxon>Chromadorea</taxon>
        <taxon>Rhabditida</taxon>
        <taxon>Tylenchina</taxon>
        <taxon>Panagrolaimomorpha</taxon>
        <taxon>Panagrolaimoidea</taxon>
        <taxon>Panagrolaimidae</taxon>
        <taxon>Panagrolaimus</taxon>
    </lineage>
</organism>
<dbReference type="AlphaFoldDB" id="A0A914YVR7"/>
<reference evidence="2" key="1">
    <citation type="submission" date="2022-11" db="UniProtKB">
        <authorList>
            <consortium name="WormBaseParasite"/>
        </authorList>
    </citation>
    <scope>IDENTIFICATION</scope>
</reference>
<sequence length="131" mass="14675">MPNLNTSTAEELRQKHKFCTDDRLGYLLFNESLNWSIACIWTKGIKGGCFPAPNNSDPYDYIPRDEWAILLANVRKAAGCSEIALIDAAEVQELHICRDRCIDCGFSTADWLLYDLAIFSMIIAIGLEGVN</sequence>
<evidence type="ECO:0000313" key="1">
    <source>
        <dbReference type="Proteomes" id="UP000887577"/>
    </source>
</evidence>
<proteinExistence type="predicted"/>
<accession>A0A914YVR7</accession>
<protein>
    <submittedName>
        <fullName evidence="2">Uncharacterized protein</fullName>
    </submittedName>
</protein>
<dbReference type="Proteomes" id="UP000887577">
    <property type="component" value="Unplaced"/>
</dbReference>
<dbReference type="WBParaSite" id="PSU_v2.g4076.t1">
    <property type="protein sequence ID" value="PSU_v2.g4076.t1"/>
    <property type="gene ID" value="PSU_v2.g4076"/>
</dbReference>
<evidence type="ECO:0000313" key="2">
    <source>
        <dbReference type="WBParaSite" id="PSU_v2.g4076.t1"/>
    </source>
</evidence>